<dbReference type="GO" id="GO:0004803">
    <property type="term" value="F:transposase activity"/>
    <property type="evidence" value="ECO:0007669"/>
    <property type="project" value="InterPro"/>
</dbReference>
<reference evidence="2 3" key="1">
    <citation type="submission" date="2020-11" db="EMBL/GenBank/DDBJ databases">
        <title>Pedobacter endophytica, an endophytic bacteria isolated form Carex pumila.</title>
        <authorList>
            <person name="Peng Y."/>
            <person name="Jiang L."/>
            <person name="Lee J."/>
        </authorList>
    </citation>
    <scope>NUCLEOTIDE SEQUENCE [LARGE SCALE GENOMIC DNA]</scope>
    <source>
        <strain evidence="2 3">JBR3-12</strain>
    </source>
</reference>
<proteinExistence type="predicted"/>
<protein>
    <submittedName>
        <fullName evidence="2">Transposase</fullName>
    </submittedName>
</protein>
<evidence type="ECO:0000313" key="2">
    <source>
        <dbReference type="EMBL" id="QPH41127.1"/>
    </source>
</evidence>
<dbReference type="Gene3D" id="3.30.70.1290">
    <property type="entry name" value="Transposase IS200-like"/>
    <property type="match status" value="1"/>
</dbReference>
<accession>A0A7S9L289</accession>
<gene>
    <name evidence="2" type="ORF">IZT61_07670</name>
</gene>
<dbReference type="AlphaFoldDB" id="A0A7S9L289"/>
<name>A0A7S9L289_9SPHI</name>
<dbReference type="PANTHER" id="PTHR34322:SF2">
    <property type="entry name" value="TRANSPOSASE IS200-LIKE DOMAIN-CONTAINING PROTEIN"/>
    <property type="match status" value="1"/>
</dbReference>
<feature type="domain" description="Transposase IS200-like" evidence="1">
    <location>
        <begin position="5"/>
        <end position="128"/>
    </location>
</feature>
<dbReference type="InterPro" id="IPR036515">
    <property type="entry name" value="Transposase_17_sf"/>
</dbReference>
<dbReference type="KEGG" id="pex:IZT61_07670"/>
<dbReference type="InterPro" id="IPR002686">
    <property type="entry name" value="Transposase_17"/>
</dbReference>
<dbReference type="RefSeq" id="WP_196100578.1">
    <property type="nucleotide sequence ID" value="NZ_CP064939.1"/>
</dbReference>
<dbReference type="SMART" id="SM01321">
    <property type="entry name" value="Y1_Tnp"/>
    <property type="match status" value="1"/>
</dbReference>
<dbReference type="Proteomes" id="UP000594759">
    <property type="component" value="Chromosome"/>
</dbReference>
<dbReference type="SUPFAM" id="SSF143422">
    <property type="entry name" value="Transposase IS200-like"/>
    <property type="match status" value="1"/>
</dbReference>
<dbReference type="PANTHER" id="PTHR34322">
    <property type="entry name" value="TRANSPOSASE, Y1_TNP DOMAIN-CONTAINING"/>
    <property type="match status" value="1"/>
</dbReference>
<dbReference type="EMBL" id="CP064939">
    <property type="protein sequence ID" value="QPH41127.1"/>
    <property type="molecule type" value="Genomic_DNA"/>
</dbReference>
<evidence type="ECO:0000313" key="3">
    <source>
        <dbReference type="Proteomes" id="UP000594759"/>
    </source>
</evidence>
<evidence type="ECO:0000259" key="1">
    <source>
        <dbReference type="SMART" id="SM01321"/>
    </source>
</evidence>
<dbReference type="GO" id="GO:0006313">
    <property type="term" value="P:DNA transposition"/>
    <property type="evidence" value="ECO:0007669"/>
    <property type="project" value="InterPro"/>
</dbReference>
<keyword evidence="3" id="KW-1185">Reference proteome</keyword>
<sequence>MMNFDENGVYHIYNRGNNGQKVFFNEENYLFFLRKIRKELVPYCEVLCYCLMPNHFHLIVITKEGTKAKGLNTAIAVLLRSYSRAINVQEGRSGSIFQQKTKAKELIDKGDNHTISYLAICAHYVHQNPTRANLVAYLNEWKYSSYLDLADLRNGSLCNRQLFFERSGIVKEDFIKESEAMWDFKRNEIL</sequence>
<organism evidence="2 3">
    <name type="scientific">Pedobacter endophyticus</name>
    <dbReference type="NCBI Taxonomy" id="2789740"/>
    <lineage>
        <taxon>Bacteria</taxon>
        <taxon>Pseudomonadati</taxon>
        <taxon>Bacteroidota</taxon>
        <taxon>Sphingobacteriia</taxon>
        <taxon>Sphingobacteriales</taxon>
        <taxon>Sphingobacteriaceae</taxon>
        <taxon>Pedobacter</taxon>
    </lineage>
</organism>
<dbReference type="GO" id="GO:0003677">
    <property type="term" value="F:DNA binding"/>
    <property type="evidence" value="ECO:0007669"/>
    <property type="project" value="InterPro"/>
</dbReference>